<dbReference type="STRING" id="574349.SAMN05443545_104253"/>
<dbReference type="EMBL" id="FNNI01000004">
    <property type="protein sequence ID" value="SDX20761.1"/>
    <property type="molecule type" value="Genomic_DNA"/>
</dbReference>
<dbReference type="Pfam" id="PF12060">
    <property type="entry name" value="DUF3541"/>
    <property type="match status" value="1"/>
</dbReference>
<name>A0A1H2ZTY7_9GAMM</name>
<evidence type="ECO:0000313" key="3">
    <source>
        <dbReference type="Proteomes" id="UP000198500"/>
    </source>
</evidence>
<keyword evidence="3" id="KW-1185">Reference proteome</keyword>
<dbReference type="Proteomes" id="UP000198500">
    <property type="component" value="Unassembled WGS sequence"/>
</dbReference>
<sequence>MRVRRVWWQCCLWWSLALWLTACASQPAPPDDYAAIAQEIQAHYEGDFDRLSPSKQRHYAQRLYRITGDDAYLPVNRRYVHQLLADLTRELDGLARPGYTDDRARELLADYSQRTAKQRARQRMFEQWGDLIYARKLLFWLSQADDYGLLDCVENRQRALDYLASVDFQAFLTDPEVLEVYAAQVANAVYYLHQLGIADLRADVIDAFRTHYPPQRNDELDPASWRNKLYGMTHFVIAESQYYQRPVEAERFGWIFDEFRDDLDRVLTVKEDILAEVGISFLLTGQADDPAFSRVRQAVAEAYDPRARMIPGASGGLDFDRGEHRNVLAIMLFDWPDRLYPGPDFSATTEGERCRLAPLHASKPLGTTATVIN</sequence>
<evidence type="ECO:0000256" key="1">
    <source>
        <dbReference type="SAM" id="SignalP"/>
    </source>
</evidence>
<organism evidence="2 3">
    <name type="scientific">Aidingimonas halophila</name>
    <dbReference type="NCBI Taxonomy" id="574349"/>
    <lineage>
        <taxon>Bacteria</taxon>
        <taxon>Pseudomonadati</taxon>
        <taxon>Pseudomonadota</taxon>
        <taxon>Gammaproteobacteria</taxon>
        <taxon>Oceanospirillales</taxon>
        <taxon>Halomonadaceae</taxon>
        <taxon>Aidingimonas</taxon>
    </lineage>
</organism>
<evidence type="ECO:0008006" key="4">
    <source>
        <dbReference type="Google" id="ProtNLM"/>
    </source>
</evidence>
<dbReference type="AlphaFoldDB" id="A0A1H2ZTY7"/>
<gene>
    <name evidence="2" type="ORF">SAMN05443545_104253</name>
</gene>
<evidence type="ECO:0000313" key="2">
    <source>
        <dbReference type="EMBL" id="SDX20761.1"/>
    </source>
</evidence>
<dbReference type="InterPro" id="IPR021928">
    <property type="entry name" value="DUF3541"/>
</dbReference>
<reference evidence="2 3" key="1">
    <citation type="submission" date="2016-10" db="EMBL/GenBank/DDBJ databases">
        <authorList>
            <person name="de Groot N.N."/>
        </authorList>
    </citation>
    <scope>NUCLEOTIDE SEQUENCE [LARGE SCALE GENOMIC DNA]</scope>
    <source>
        <strain evidence="2 3">DSM 19219</strain>
    </source>
</reference>
<dbReference type="OrthoDB" id="6080009at2"/>
<keyword evidence="1" id="KW-0732">Signal</keyword>
<dbReference type="RefSeq" id="WP_092569261.1">
    <property type="nucleotide sequence ID" value="NZ_BMXH01000001.1"/>
</dbReference>
<feature type="chain" id="PRO_5011564156" description="DUF3541 domain-containing protein" evidence="1">
    <location>
        <begin position="25"/>
        <end position="373"/>
    </location>
</feature>
<proteinExistence type="predicted"/>
<feature type="signal peptide" evidence="1">
    <location>
        <begin position="1"/>
        <end position="24"/>
    </location>
</feature>
<protein>
    <recommendedName>
        <fullName evidence="4">DUF3541 domain-containing protein</fullName>
    </recommendedName>
</protein>
<accession>A0A1H2ZTY7</accession>
<dbReference type="PROSITE" id="PS51257">
    <property type="entry name" value="PROKAR_LIPOPROTEIN"/>
    <property type="match status" value="1"/>
</dbReference>